<keyword evidence="1" id="KW-0472">Membrane</keyword>
<evidence type="ECO:0000313" key="2">
    <source>
        <dbReference type="EMBL" id="CDW50949.1"/>
    </source>
</evidence>
<organism evidence="2">
    <name type="scientific">Lepeophtheirus salmonis</name>
    <name type="common">Salmon louse</name>
    <name type="synonym">Caligus salmonis</name>
    <dbReference type="NCBI Taxonomy" id="72036"/>
    <lineage>
        <taxon>Eukaryota</taxon>
        <taxon>Metazoa</taxon>
        <taxon>Ecdysozoa</taxon>
        <taxon>Arthropoda</taxon>
        <taxon>Crustacea</taxon>
        <taxon>Multicrustacea</taxon>
        <taxon>Hexanauplia</taxon>
        <taxon>Copepoda</taxon>
        <taxon>Siphonostomatoida</taxon>
        <taxon>Caligidae</taxon>
        <taxon>Lepeophtheirus</taxon>
    </lineage>
</organism>
<keyword evidence="1" id="KW-0812">Transmembrane</keyword>
<reference evidence="2" key="1">
    <citation type="submission" date="2014-05" db="EMBL/GenBank/DDBJ databases">
        <authorList>
            <person name="Chronopoulou M."/>
        </authorList>
    </citation>
    <scope>NUCLEOTIDE SEQUENCE</scope>
    <source>
        <tissue evidence="2">Whole organism</tissue>
    </source>
</reference>
<sequence>MERIYRLLFMERSLFKHRHGFGAWGVMLYISYFLYCSYFLVCSLVY</sequence>
<accession>A0A0K2VKH3</accession>
<name>A0A0K2VKH3_LEPSM</name>
<proteinExistence type="predicted"/>
<feature type="transmembrane region" description="Helical" evidence="1">
    <location>
        <begin position="21"/>
        <end position="41"/>
    </location>
</feature>
<evidence type="ECO:0000256" key="1">
    <source>
        <dbReference type="SAM" id="Phobius"/>
    </source>
</evidence>
<dbReference type="EMBL" id="HACA01033588">
    <property type="protein sequence ID" value="CDW50949.1"/>
    <property type="molecule type" value="Transcribed_RNA"/>
</dbReference>
<keyword evidence="1" id="KW-1133">Transmembrane helix</keyword>
<protein>
    <submittedName>
        <fullName evidence="2">Uncharacterized protein</fullName>
    </submittedName>
</protein>
<dbReference type="AlphaFoldDB" id="A0A0K2VKH3"/>